<evidence type="ECO:0000259" key="2">
    <source>
        <dbReference type="Pfam" id="PF14111"/>
    </source>
</evidence>
<gene>
    <name evidence="3" type="ORF">KFK09_008586</name>
</gene>
<keyword evidence="4" id="KW-1185">Reference proteome</keyword>
<feature type="domain" description="DUF4283" evidence="2">
    <location>
        <begin position="66"/>
        <end position="146"/>
    </location>
</feature>
<dbReference type="Pfam" id="PF14111">
    <property type="entry name" value="DUF4283"/>
    <property type="match status" value="1"/>
</dbReference>
<proteinExistence type="predicted"/>
<evidence type="ECO:0000313" key="3">
    <source>
        <dbReference type="EMBL" id="KAI0515916.1"/>
    </source>
</evidence>
<protein>
    <recommendedName>
        <fullName evidence="2">DUF4283 domain-containing protein</fullName>
    </recommendedName>
</protein>
<reference evidence="3" key="1">
    <citation type="journal article" date="2022" name="Front. Genet.">
        <title>Chromosome-Scale Assembly of the Dendrobium nobile Genome Provides Insights Into the Molecular Mechanism of the Biosynthesis of the Medicinal Active Ingredient of Dendrobium.</title>
        <authorList>
            <person name="Xu Q."/>
            <person name="Niu S.-C."/>
            <person name="Li K.-L."/>
            <person name="Zheng P.-J."/>
            <person name="Zhang X.-J."/>
            <person name="Jia Y."/>
            <person name="Liu Y."/>
            <person name="Niu Y.-X."/>
            <person name="Yu L.-H."/>
            <person name="Chen D.-F."/>
            <person name="Zhang G.-Q."/>
        </authorList>
    </citation>
    <scope>NUCLEOTIDE SEQUENCE</scope>
    <source>
        <tissue evidence="3">Leaf</tissue>
    </source>
</reference>
<feature type="region of interest" description="Disordered" evidence="1">
    <location>
        <begin position="250"/>
        <end position="298"/>
    </location>
</feature>
<feature type="compositionally biased region" description="Basic and acidic residues" evidence="1">
    <location>
        <begin position="259"/>
        <end position="270"/>
    </location>
</feature>
<accession>A0A8T3BPX7</accession>
<dbReference type="Proteomes" id="UP000829196">
    <property type="component" value="Unassembled WGS sequence"/>
</dbReference>
<comment type="caution">
    <text evidence="3">The sequence shown here is derived from an EMBL/GenBank/DDBJ whole genome shotgun (WGS) entry which is preliminary data.</text>
</comment>
<dbReference type="InterPro" id="IPR040256">
    <property type="entry name" value="At4g02000-like"/>
</dbReference>
<sequence length="298" mass="33971">MDPSLLPSDFPPLCQPAGRLAISTPKDWSQVFAPEVSTSKSLAFSHHPSEPEVIPFTSEKLSKGGEDWDLCLVGYSIGRRPFYEALSSAIKKTWSLTGSVQLLSLNDGFFLFRFTCRDDFDMVWSRDVWFLLGKPFVFQKWHPKFISKREELTSVPIWVKIHDLPLACWNSEGISRIASKIGIPVAADKLTELKRRLTYARICVLFDNQATFPEVIRVSLDGDEVSLKVQYEWRPSPCDHCKSLMHFSSSCPSKPLQDNIDKVKDKEVNRGRSFSRQARYRAKSKPHERQSEVNVGNS</sequence>
<name>A0A8T3BPX7_DENNO</name>
<dbReference type="OrthoDB" id="682893at2759"/>
<dbReference type="PANTHER" id="PTHR31286">
    <property type="entry name" value="GLYCINE-RICH CELL WALL STRUCTURAL PROTEIN 1.8-LIKE"/>
    <property type="match status" value="1"/>
</dbReference>
<dbReference type="InterPro" id="IPR025558">
    <property type="entry name" value="DUF4283"/>
</dbReference>
<organism evidence="3 4">
    <name type="scientific">Dendrobium nobile</name>
    <name type="common">Orchid</name>
    <dbReference type="NCBI Taxonomy" id="94219"/>
    <lineage>
        <taxon>Eukaryota</taxon>
        <taxon>Viridiplantae</taxon>
        <taxon>Streptophyta</taxon>
        <taxon>Embryophyta</taxon>
        <taxon>Tracheophyta</taxon>
        <taxon>Spermatophyta</taxon>
        <taxon>Magnoliopsida</taxon>
        <taxon>Liliopsida</taxon>
        <taxon>Asparagales</taxon>
        <taxon>Orchidaceae</taxon>
        <taxon>Epidendroideae</taxon>
        <taxon>Malaxideae</taxon>
        <taxon>Dendrobiinae</taxon>
        <taxon>Dendrobium</taxon>
    </lineage>
</organism>
<dbReference type="EMBL" id="JAGYWB010000007">
    <property type="protein sequence ID" value="KAI0515916.1"/>
    <property type="molecule type" value="Genomic_DNA"/>
</dbReference>
<evidence type="ECO:0000256" key="1">
    <source>
        <dbReference type="SAM" id="MobiDB-lite"/>
    </source>
</evidence>
<dbReference type="AlphaFoldDB" id="A0A8T3BPX7"/>
<evidence type="ECO:0000313" key="4">
    <source>
        <dbReference type="Proteomes" id="UP000829196"/>
    </source>
</evidence>
<dbReference type="PANTHER" id="PTHR31286:SF180">
    <property type="entry name" value="OS10G0362600 PROTEIN"/>
    <property type="match status" value="1"/>
</dbReference>